<name>A0A5C5CT71_9HYPH</name>
<dbReference type="EMBL" id="VEWK01000002">
    <property type="protein sequence ID" value="TNV14304.1"/>
    <property type="molecule type" value="Genomic_DNA"/>
</dbReference>
<reference evidence="2" key="2">
    <citation type="submission" date="2019-06" db="EMBL/GenBank/DDBJ databases">
        <authorList>
            <person name="Hu M."/>
        </authorList>
    </citation>
    <scope>NUCLEOTIDE SEQUENCE</scope>
    <source>
        <strain evidence="2">08RB2639</strain>
    </source>
</reference>
<reference evidence="1 4" key="3">
    <citation type="submission" date="2020-08" db="EMBL/GenBank/DDBJ databases">
        <title>Genomic Encyclopedia of Type Strains, Phase IV (KMG-IV): sequencing the most valuable type-strain genomes for metagenomic binning, comparative biology and taxonomic classification.</title>
        <authorList>
            <person name="Goeker M."/>
        </authorList>
    </citation>
    <scope>NUCLEOTIDE SEQUENCE [LARGE SCALE GENOMIC DNA]</scope>
    <source>
        <strain evidence="1 4">DSM 23868</strain>
    </source>
</reference>
<dbReference type="Proteomes" id="UP000313390">
    <property type="component" value="Unassembled WGS sequence"/>
</dbReference>
<dbReference type="EMBL" id="JACIEX010000002">
    <property type="protein sequence ID" value="MBB4092463.1"/>
    <property type="molecule type" value="Genomic_DNA"/>
</dbReference>
<accession>A0A5C5CT71</accession>
<sequence length="761" mass="82513">MKIARFTANQNATLSDFENLAEFPRDAMDTLISAAVSGALDACYSGATVAKTATTQVTVETPVILFKDGKLFTGSDSPTVLNLLAHMPTSGNRRIVAVLLQAQTANDGTEPRDFVVNGSVYPPQVDPQPTATVEWRKVNVAIQLGDQAPSPVKPVVDSANTVIAWVTLSSTEIVLVEQSTDNRITTMRSLDSRVQVLEGWMDETQPVVEGLKTDVSKLVASNADKLSRQMQIYLLEQLARVAEMTGMPEGKSYSKSDYFLDETDSDLEHLQSVTKVEEGIRFADDNSAQITLGLLTPSDTSIQVSTGGMVLPRYTENNLISITEKSTEHALANGGSQTISYTLKTISKTRIRYGDPFLVCTNAAWWGTGRYDQTKGIFYKNDGTNYNVEFAQDNGGPAHYIMRLRQIFYDTYEEPYWAATIVQASYTGQVAGNTFMMPRSGWVPGFNIYFSRVDAGGGDVRLGLCEVFENGAPNYGSCLAVTTVAAADLKIHPIATKFAIEPVFLEGGKRYGWFVITSGNHWLAMAENNKYAQGSFFVSTDGLWSQGSISLDACFEVLVAEFSAPRVTVNLTAWNLSGGICGIDLLTKQVVPDGCEISYEVQVGSVWHTIEAVASGVSPLFNLPANINARMVLLGTTELMPGINLGQSNVTVSRPRTTGVHITKERTAPGPVTEVIEILVLEHYDEVNHDLTCSILTGSGYGTETAPTAVTDEVQADGSIRRVFTWTLGAPITSWKRKTTYGTSSALAVFLVSSATSASYP</sequence>
<protein>
    <submittedName>
        <fullName evidence="2">Uncharacterized protein</fullName>
    </submittedName>
</protein>
<evidence type="ECO:0000313" key="1">
    <source>
        <dbReference type="EMBL" id="MBB4092463.1"/>
    </source>
</evidence>
<dbReference type="RefSeq" id="WP_140019452.1">
    <property type="nucleotide sequence ID" value="NZ_JACIEX010000002.1"/>
</dbReference>
<evidence type="ECO:0000313" key="2">
    <source>
        <dbReference type="EMBL" id="TNV14304.1"/>
    </source>
</evidence>
<keyword evidence="4" id="KW-1185">Reference proteome</keyword>
<reference evidence="2 3" key="1">
    <citation type="journal article" date="2011" name="Int. J. Syst. Evol. Microbiol.">
        <title>Ochrobactrum pecoris sp. nov., isolated from farm animals.</title>
        <authorList>
            <person name="Kampfer P."/>
            <person name="Huber B."/>
            <person name="Busse H.J."/>
            <person name="Scholz H.C."/>
            <person name="Tomaso H."/>
            <person name="Hotzel H."/>
            <person name="Melzer F."/>
        </authorList>
    </citation>
    <scope>NUCLEOTIDE SEQUENCE [LARGE SCALE GENOMIC DNA]</scope>
    <source>
        <strain evidence="2 3">08RB2639</strain>
    </source>
</reference>
<gene>
    <name evidence="2" type="ORF">FIB18_03430</name>
    <name evidence="1" type="ORF">GGQ79_000948</name>
</gene>
<proteinExistence type="predicted"/>
<organism evidence="2 3">
    <name type="scientific">Brucella pecoris</name>
    <dbReference type="NCBI Taxonomy" id="867683"/>
    <lineage>
        <taxon>Bacteria</taxon>
        <taxon>Pseudomonadati</taxon>
        <taxon>Pseudomonadota</taxon>
        <taxon>Alphaproteobacteria</taxon>
        <taxon>Hyphomicrobiales</taxon>
        <taxon>Brucellaceae</taxon>
        <taxon>Brucella/Ochrobactrum group</taxon>
        <taxon>Brucella</taxon>
    </lineage>
</organism>
<dbReference type="Proteomes" id="UP000553980">
    <property type="component" value="Unassembled WGS sequence"/>
</dbReference>
<evidence type="ECO:0000313" key="4">
    <source>
        <dbReference type="Proteomes" id="UP000553980"/>
    </source>
</evidence>
<comment type="caution">
    <text evidence="2">The sequence shown here is derived from an EMBL/GenBank/DDBJ whole genome shotgun (WGS) entry which is preliminary data.</text>
</comment>
<evidence type="ECO:0000313" key="3">
    <source>
        <dbReference type="Proteomes" id="UP000313390"/>
    </source>
</evidence>
<dbReference type="AlphaFoldDB" id="A0A5C5CT71"/>
<dbReference type="OrthoDB" id="7784140at2"/>